<dbReference type="InterPro" id="IPR017932">
    <property type="entry name" value="GATase_2_dom"/>
</dbReference>
<dbReference type="InterPro" id="IPR029055">
    <property type="entry name" value="Ntn_hydrolases_N"/>
</dbReference>
<feature type="domain" description="Glutamine amidotransferase type-2" evidence="3">
    <location>
        <begin position="2"/>
        <end position="303"/>
    </location>
</feature>
<name>A0A381S361_9ZZZZ</name>
<evidence type="ECO:0000259" key="3">
    <source>
        <dbReference type="PROSITE" id="PS51278"/>
    </source>
</evidence>
<keyword evidence="1" id="KW-0808">Transferase</keyword>
<organism evidence="4">
    <name type="scientific">marine metagenome</name>
    <dbReference type="NCBI Taxonomy" id="408172"/>
    <lineage>
        <taxon>unclassified sequences</taxon>
        <taxon>metagenomes</taxon>
        <taxon>ecological metagenomes</taxon>
    </lineage>
</organism>
<evidence type="ECO:0000256" key="2">
    <source>
        <dbReference type="ARBA" id="ARBA00022962"/>
    </source>
</evidence>
<dbReference type="SUPFAM" id="SSF56235">
    <property type="entry name" value="N-terminal nucleophile aminohydrolases (Ntn hydrolases)"/>
    <property type="match status" value="1"/>
</dbReference>
<dbReference type="Pfam" id="PF13522">
    <property type="entry name" value="GATase_6"/>
    <property type="match status" value="1"/>
</dbReference>
<dbReference type="GO" id="GO:0016740">
    <property type="term" value="F:transferase activity"/>
    <property type="evidence" value="ECO:0007669"/>
    <property type="project" value="UniProtKB-KW"/>
</dbReference>
<dbReference type="PANTHER" id="PTHR11907">
    <property type="entry name" value="AMIDOPHOSPHORIBOSYLTRANSFERASE"/>
    <property type="match status" value="1"/>
</dbReference>
<dbReference type="Gene3D" id="3.60.20.10">
    <property type="entry name" value="Glutamine Phosphoribosylpyrophosphate, subunit 1, domain 1"/>
    <property type="match status" value="1"/>
</dbReference>
<dbReference type="EMBL" id="UINC01002540">
    <property type="protein sequence ID" value="SUZ97768.1"/>
    <property type="molecule type" value="Genomic_DNA"/>
</dbReference>
<protein>
    <recommendedName>
        <fullName evidence="3">Glutamine amidotransferase type-2 domain-containing protein</fullName>
    </recommendedName>
</protein>
<gene>
    <name evidence="4" type="ORF">METZ01_LOCUS50622</name>
</gene>
<dbReference type="AlphaFoldDB" id="A0A381S361"/>
<sequence>MCGIAGIMYKQSRDNGLAPIGEELVKMLETMVHRGHDSAGVTVSGESIDADLLIRIWADESAPATEIIERAKEAVVNNGGVIVTADSRDSYLRVTANYQGDVPRLAKALLETPGVVLHSIGEGSEVIKDVGTPVVMDGRHRISDISGTHGVGHVRMATESKIDISHAHPFWAYPFTDITVVHNGQLTNYHGMKREYESRGHHFQTQNDSELIAVYLADKLAEGAALNEALTHSLDDLDGTFTYLVSTSDGMGYAKDRWAAKPLVLMETDSVVALASEEVALRSVFTDELDRTEPQEHEVMTWSV</sequence>
<proteinExistence type="predicted"/>
<evidence type="ECO:0000313" key="4">
    <source>
        <dbReference type="EMBL" id="SUZ97768.1"/>
    </source>
</evidence>
<dbReference type="PROSITE" id="PS51278">
    <property type="entry name" value="GATASE_TYPE_2"/>
    <property type="match status" value="1"/>
</dbReference>
<accession>A0A381S361</accession>
<keyword evidence="2" id="KW-0315">Glutamine amidotransferase</keyword>
<evidence type="ECO:0000256" key="1">
    <source>
        <dbReference type="ARBA" id="ARBA00022679"/>
    </source>
</evidence>
<reference evidence="4" key="1">
    <citation type="submission" date="2018-05" db="EMBL/GenBank/DDBJ databases">
        <authorList>
            <person name="Lanie J.A."/>
            <person name="Ng W.-L."/>
            <person name="Kazmierczak K.M."/>
            <person name="Andrzejewski T.M."/>
            <person name="Davidsen T.M."/>
            <person name="Wayne K.J."/>
            <person name="Tettelin H."/>
            <person name="Glass J.I."/>
            <person name="Rusch D."/>
            <person name="Podicherti R."/>
            <person name="Tsui H.-C.T."/>
            <person name="Winkler M.E."/>
        </authorList>
    </citation>
    <scope>NUCLEOTIDE SEQUENCE</scope>
</reference>